<evidence type="ECO:0000313" key="1">
    <source>
        <dbReference type="EMBL" id="GMG84578.1"/>
    </source>
</evidence>
<dbReference type="EMBL" id="BSYI01000038">
    <property type="protein sequence ID" value="GMG84578.1"/>
    <property type="molecule type" value="Genomic_DNA"/>
</dbReference>
<proteinExistence type="predicted"/>
<protein>
    <recommendedName>
        <fullName evidence="3">Dimethylsulfoniopropionate demethylase</fullName>
    </recommendedName>
</protein>
<name>A0ABQ6LRT6_9RHOB</name>
<dbReference type="SUPFAM" id="SSF103025">
    <property type="entry name" value="Folate-binding domain"/>
    <property type="match status" value="1"/>
</dbReference>
<accession>A0ABQ6LRT6</accession>
<gene>
    <name evidence="1" type="ORF">LNKW23_37940</name>
</gene>
<sequence length="102" mass="11421">MSLDAGSPSATATMPLTARMRRSPFWARSHAQGPNGYLVYNHMLIASHFGQAEETYHHLKSAVQLWDVGCERQIEISGPDAARLVQMSTPRDIGRMRNDTCY</sequence>
<comment type="caution">
    <text evidence="1">The sequence shown here is derived from an EMBL/GenBank/DDBJ whole genome shotgun (WGS) entry which is preliminary data.</text>
</comment>
<reference evidence="1 2" key="1">
    <citation type="submission" date="2023-04" db="EMBL/GenBank/DDBJ databases">
        <title>Marinoamorphus aggregata gen. nov., sp. Nov., isolate from tissue of brittle star Ophioplocus japonicus.</title>
        <authorList>
            <person name="Kawano K."/>
            <person name="Sawayama S."/>
            <person name="Nakagawa S."/>
        </authorList>
    </citation>
    <scope>NUCLEOTIDE SEQUENCE [LARGE SCALE GENOMIC DNA]</scope>
    <source>
        <strain evidence="1 2">NKW23</strain>
    </source>
</reference>
<evidence type="ECO:0008006" key="3">
    <source>
        <dbReference type="Google" id="ProtNLM"/>
    </source>
</evidence>
<dbReference type="InterPro" id="IPR027266">
    <property type="entry name" value="TrmE/GcvT-like"/>
</dbReference>
<evidence type="ECO:0000313" key="2">
    <source>
        <dbReference type="Proteomes" id="UP001239909"/>
    </source>
</evidence>
<keyword evidence="2" id="KW-1185">Reference proteome</keyword>
<dbReference type="Gene3D" id="3.30.1360.120">
    <property type="entry name" value="Probable tRNA modification gtpase trme, domain 1"/>
    <property type="match status" value="1"/>
</dbReference>
<dbReference type="Proteomes" id="UP001239909">
    <property type="component" value="Unassembled WGS sequence"/>
</dbReference>
<dbReference type="RefSeq" id="WP_352231115.1">
    <property type="nucleotide sequence ID" value="NZ_BSYI01000038.1"/>
</dbReference>
<organism evidence="1 2">
    <name type="scientific">Paralimibaculum aggregatum</name>
    <dbReference type="NCBI Taxonomy" id="3036245"/>
    <lineage>
        <taxon>Bacteria</taxon>
        <taxon>Pseudomonadati</taxon>
        <taxon>Pseudomonadota</taxon>
        <taxon>Alphaproteobacteria</taxon>
        <taxon>Rhodobacterales</taxon>
        <taxon>Paracoccaceae</taxon>
        <taxon>Paralimibaculum</taxon>
    </lineage>
</organism>